<dbReference type="RefSeq" id="WP_250935810.1">
    <property type="nucleotide sequence ID" value="NZ_JAMLJK010000001.1"/>
</dbReference>
<feature type="transmembrane region" description="Helical" evidence="8">
    <location>
        <begin position="57"/>
        <end position="79"/>
    </location>
</feature>
<comment type="caution">
    <text evidence="9">The sequence shown here is derived from an EMBL/GenBank/DDBJ whole genome shotgun (WGS) entry which is preliminary data.</text>
</comment>
<feature type="transmembrane region" description="Helical" evidence="8">
    <location>
        <begin position="457"/>
        <end position="476"/>
    </location>
</feature>
<protein>
    <submittedName>
        <fullName evidence="9">Choline BCCT transporter BetT</fullName>
    </submittedName>
</protein>
<comment type="subcellular location">
    <subcellularLocation>
        <location evidence="1">Cell membrane</location>
        <topology evidence="1">Multi-pass membrane protein</topology>
    </subcellularLocation>
</comment>
<reference evidence="9" key="1">
    <citation type="submission" date="2022-11" db="EMBL/GenBank/DDBJ databases">
        <title>Larsenimonas rhizosphaerae sp. nov., isolated from a tidal mudflat.</title>
        <authorList>
            <person name="Lee S.D."/>
            <person name="Kim I.S."/>
        </authorList>
    </citation>
    <scope>NUCLEOTIDE SEQUENCE</scope>
    <source>
        <strain evidence="9">GH2-1</strain>
    </source>
</reference>
<dbReference type="GO" id="GO:0022857">
    <property type="term" value="F:transmembrane transporter activity"/>
    <property type="evidence" value="ECO:0007669"/>
    <property type="project" value="InterPro"/>
</dbReference>
<sequence length="690" mass="77116">MTSHETENTPRARLNPTVFFGSAFFIVIFAFWAMFYTTQAQEIIFTMLGWISNTFGWYYMLAGTLYLAFVIFVACSRFGNIRLGPKHSRPEFSLMSWASMLFAAGIGIDLLFFCVAEPVTQFLAPPTTDGGSMEAARQATVWAMFHYGITGWGMYALMGMALAYFSYRYNLPLTIRSALYPLFGKRVEGVIGHSVDIAAVIGTVFGIATSLGIGVVQLNYGLTFLFDIPGSIAIQGALILVSIVLATISVVAGVDKGIRRLSEFNVLLALALLAFVLVEGKTIFLLNALVQNVGDYISRFTSMTMDTFAFRLNNPDTAADTSEWLNWWTLFFWAWWVAWAPFVGLFLARISRGRTIREFVIGTLTIPFVFTLLWISIFGNSAIEMILSGNADFGQLAMNNPEQGLYALLSQYPGITWTAGLATLLGMLFYVTSADSGALVLGNFTSIIPDPNHDAPTWLRIFWSVVIGLLTFALLLTDGVSALQSMVVVMGLPFSFVMFFVIAGLYKSLRMESFREDSKMASLSGQLSSRTSTGEHGAALDWRKRLSRSMDFPTVEQIKAFQQDICLPAMEEVCEELNKQGARAELIHGEEDIPHLALNVMLDDEQNFTYQIWARSFETPAFAHREYDQYYRLEVYLLEGSQGYDLMGYTRDQVIEDILDQYERHMNFLHMSREAPGSSATIPDSPELPE</sequence>
<evidence type="ECO:0000313" key="9">
    <source>
        <dbReference type="EMBL" id="MCX2522670.1"/>
    </source>
</evidence>
<evidence type="ECO:0000256" key="5">
    <source>
        <dbReference type="ARBA" id="ARBA00022692"/>
    </source>
</evidence>
<dbReference type="NCBIfam" id="NF007399">
    <property type="entry name" value="PRK09928.1"/>
    <property type="match status" value="1"/>
</dbReference>
<evidence type="ECO:0000313" key="10">
    <source>
        <dbReference type="Proteomes" id="UP001165678"/>
    </source>
</evidence>
<name>A0AA41ZDW3_9GAMM</name>
<feature type="transmembrane region" description="Helical" evidence="8">
    <location>
        <begin position="266"/>
        <end position="290"/>
    </location>
</feature>
<evidence type="ECO:0000256" key="3">
    <source>
        <dbReference type="ARBA" id="ARBA00022448"/>
    </source>
</evidence>
<feature type="transmembrane region" description="Helical" evidence="8">
    <location>
        <begin position="100"/>
        <end position="124"/>
    </location>
</feature>
<dbReference type="EMBL" id="JAPIVE010000001">
    <property type="protein sequence ID" value="MCX2522670.1"/>
    <property type="molecule type" value="Genomic_DNA"/>
</dbReference>
<feature type="transmembrane region" description="Helical" evidence="8">
    <location>
        <begin position="144"/>
        <end position="167"/>
    </location>
</feature>
<feature type="transmembrane region" description="Helical" evidence="8">
    <location>
        <begin position="195"/>
        <end position="220"/>
    </location>
</feature>
<evidence type="ECO:0000256" key="1">
    <source>
        <dbReference type="ARBA" id="ARBA00004651"/>
    </source>
</evidence>
<keyword evidence="10" id="KW-1185">Reference proteome</keyword>
<accession>A0AA41ZDW3</accession>
<gene>
    <name evidence="9" type="primary">betT</name>
    <name evidence="9" type="ORF">OQ287_00245</name>
</gene>
<evidence type="ECO:0000256" key="2">
    <source>
        <dbReference type="ARBA" id="ARBA00005658"/>
    </source>
</evidence>
<feature type="transmembrane region" description="Helical" evidence="8">
    <location>
        <begin position="232"/>
        <end position="254"/>
    </location>
</feature>
<keyword evidence="6 8" id="KW-1133">Transmembrane helix</keyword>
<keyword evidence="4" id="KW-1003">Cell membrane</keyword>
<evidence type="ECO:0000256" key="8">
    <source>
        <dbReference type="SAM" id="Phobius"/>
    </source>
</evidence>
<feature type="transmembrane region" description="Helical" evidence="8">
    <location>
        <begin position="359"/>
        <end position="379"/>
    </location>
</feature>
<dbReference type="PANTHER" id="PTHR30047:SF7">
    <property type="entry name" value="HIGH-AFFINITY CHOLINE TRANSPORT PROTEIN"/>
    <property type="match status" value="1"/>
</dbReference>
<dbReference type="PANTHER" id="PTHR30047">
    <property type="entry name" value="HIGH-AFFINITY CHOLINE TRANSPORT PROTEIN-RELATED"/>
    <property type="match status" value="1"/>
</dbReference>
<feature type="transmembrane region" description="Helical" evidence="8">
    <location>
        <begin position="18"/>
        <end position="37"/>
    </location>
</feature>
<dbReference type="Pfam" id="PF02028">
    <property type="entry name" value="BCCT"/>
    <property type="match status" value="1"/>
</dbReference>
<keyword evidence="7 8" id="KW-0472">Membrane</keyword>
<feature type="transmembrane region" description="Helical" evidence="8">
    <location>
        <begin position="415"/>
        <end position="445"/>
    </location>
</feature>
<feature type="transmembrane region" description="Helical" evidence="8">
    <location>
        <begin position="482"/>
        <end position="506"/>
    </location>
</feature>
<keyword evidence="3" id="KW-0813">Transport</keyword>
<organism evidence="9 10">
    <name type="scientific">Larsenimonas rhizosphaerae</name>
    <dbReference type="NCBI Taxonomy" id="2944682"/>
    <lineage>
        <taxon>Bacteria</taxon>
        <taxon>Pseudomonadati</taxon>
        <taxon>Pseudomonadota</taxon>
        <taxon>Gammaproteobacteria</taxon>
        <taxon>Oceanospirillales</taxon>
        <taxon>Halomonadaceae</taxon>
        <taxon>Larsenimonas</taxon>
    </lineage>
</organism>
<keyword evidence="5 8" id="KW-0812">Transmembrane</keyword>
<evidence type="ECO:0000256" key="7">
    <source>
        <dbReference type="ARBA" id="ARBA00023136"/>
    </source>
</evidence>
<comment type="similarity">
    <text evidence="2">Belongs to the BCCT transporter (TC 2.A.15) family.</text>
</comment>
<dbReference type="NCBIfam" id="TIGR00842">
    <property type="entry name" value="bcct"/>
    <property type="match status" value="1"/>
</dbReference>
<dbReference type="Proteomes" id="UP001165678">
    <property type="component" value="Unassembled WGS sequence"/>
</dbReference>
<dbReference type="AlphaFoldDB" id="A0AA41ZDW3"/>
<evidence type="ECO:0000256" key="4">
    <source>
        <dbReference type="ARBA" id="ARBA00022475"/>
    </source>
</evidence>
<dbReference type="InterPro" id="IPR000060">
    <property type="entry name" value="BCCT_transptr"/>
</dbReference>
<evidence type="ECO:0000256" key="6">
    <source>
        <dbReference type="ARBA" id="ARBA00022989"/>
    </source>
</evidence>
<proteinExistence type="inferred from homology"/>
<dbReference type="GO" id="GO:0005886">
    <property type="term" value="C:plasma membrane"/>
    <property type="evidence" value="ECO:0007669"/>
    <property type="project" value="UniProtKB-SubCell"/>
</dbReference>
<feature type="transmembrane region" description="Helical" evidence="8">
    <location>
        <begin position="327"/>
        <end position="347"/>
    </location>
</feature>